<feature type="non-terminal residue" evidence="2">
    <location>
        <position position="1"/>
    </location>
</feature>
<gene>
    <name evidence="2" type="ORF">AVDCRST_MAG42-2462</name>
</gene>
<accession>A0A6J4IFH8</accession>
<organism evidence="2">
    <name type="scientific">uncultured Chthoniobacterales bacterium</name>
    <dbReference type="NCBI Taxonomy" id="1836801"/>
    <lineage>
        <taxon>Bacteria</taxon>
        <taxon>Pseudomonadati</taxon>
        <taxon>Verrucomicrobiota</taxon>
        <taxon>Spartobacteria</taxon>
        <taxon>Chthoniobacterales</taxon>
        <taxon>environmental samples</taxon>
    </lineage>
</organism>
<reference evidence="2" key="1">
    <citation type="submission" date="2020-02" db="EMBL/GenBank/DDBJ databases">
        <authorList>
            <person name="Meier V. D."/>
        </authorList>
    </citation>
    <scope>NUCLEOTIDE SEQUENCE</scope>
    <source>
        <strain evidence="2">AVDCRST_MAG42</strain>
    </source>
</reference>
<sequence>APAPPHGHPEPRRRRRTSRQHLASDPHGTRLRCCAATCTIAAGCRV</sequence>
<name>A0A6J4IFH8_9BACT</name>
<dbReference type="AlphaFoldDB" id="A0A6J4IFH8"/>
<protein>
    <submittedName>
        <fullName evidence="2">Uncharacterized protein</fullName>
    </submittedName>
</protein>
<proteinExistence type="predicted"/>
<feature type="region of interest" description="Disordered" evidence="1">
    <location>
        <begin position="1"/>
        <end position="28"/>
    </location>
</feature>
<evidence type="ECO:0000256" key="1">
    <source>
        <dbReference type="SAM" id="MobiDB-lite"/>
    </source>
</evidence>
<dbReference type="EMBL" id="CADCTA010000077">
    <property type="protein sequence ID" value="CAA9249428.1"/>
    <property type="molecule type" value="Genomic_DNA"/>
</dbReference>
<feature type="non-terminal residue" evidence="2">
    <location>
        <position position="46"/>
    </location>
</feature>
<evidence type="ECO:0000313" key="2">
    <source>
        <dbReference type="EMBL" id="CAA9249428.1"/>
    </source>
</evidence>